<dbReference type="InterPro" id="IPR036388">
    <property type="entry name" value="WH-like_DNA-bd_sf"/>
</dbReference>
<keyword evidence="4" id="KW-1185">Reference proteome</keyword>
<dbReference type="Gene3D" id="1.10.10.10">
    <property type="entry name" value="Winged helix-like DNA-binding domain superfamily/Winged helix DNA-binding domain"/>
    <property type="match status" value="1"/>
</dbReference>
<evidence type="ECO:0000313" key="4">
    <source>
        <dbReference type="Proteomes" id="UP000016511"/>
    </source>
</evidence>
<keyword evidence="1" id="KW-0238">DNA-binding</keyword>
<reference evidence="3 4" key="1">
    <citation type="submission" date="2013-08" db="EMBL/GenBank/DDBJ databases">
        <authorList>
            <person name="Weinstock G."/>
            <person name="Sodergren E."/>
            <person name="Wylie T."/>
            <person name="Fulton L."/>
            <person name="Fulton R."/>
            <person name="Fronick C."/>
            <person name="O'Laughlin M."/>
            <person name="Godfrey J."/>
            <person name="Miner T."/>
            <person name="Herter B."/>
            <person name="Appelbaum E."/>
            <person name="Cordes M."/>
            <person name="Lek S."/>
            <person name="Wollam A."/>
            <person name="Pepin K.H."/>
            <person name="Palsikar V.B."/>
            <person name="Mitreva M."/>
            <person name="Wilson R.K."/>
        </authorList>
    </citation>
    <scope>NUCLEOTIDE SEQUENCE [LARGE SCALE GENOMIC DNA]</scope>
    <source>
        <strain evidence="3 4">ATCC 12856</strain>
    </source>
</reference>
<dbReference type="Pfam" id="PF12840">
    <property type="entry name" value="HTH_20"/>
    <property type="match status" value="1"/>
</dbReference>
<evidence type="ECO:0000259" key="2">
    <source>
        <dbReference type="SMART" id="SM00418"/>
    </source>
</evidence>
<accession>U1WSG5</accession>
<dbReference type="Proteomes" id="UP000016511">
    <property type="component" value="Unassembled WGS sequence"/>
</dbReference>
<feature type="domain" description="HTH arsR-type" evidence="2">
    <location>
        <begin position="10"/>
        <end position="80"/>
    </location>
</feature>
<dbReference type="HOGENOM" id="CLU_100916_0_0_9"/>
<dbReference type="CDD" id="cd00090">
    <property type="entry name" value="HTH_ARSR"/>
    <property type="match status" value="1"/>
</dbReference>
<proteinExistence type="predicted"/>
<comment type="caution">
    <text evidence="3">The sequence shown here is derived from an EMBL/GenBank/DDBJ whole genome shotgun (WGS) entry which is preliminary data.</text>
</comment>
<dbReference type="eggNOG" id="COG0640">
    <property type="taxonomic scope" value="Bacteria"/>
</dbReference>
<dbReference type="GO" id="GO:0003677">
    <property type="term" value="F:DNA binding"/>
    <property type="evidence" value="ECO:0007669"/>
    <property type="project" value="UniProtKB-KW"/>
</dbReference>
<dbReference type="NCBIfam" id="NF005061">
    <property type="entry name" value="PRK06474.1"/>
    <property type="match status" value="1"/>
</dbReference>
<dbReference type="InterPro" id="IPR001845">
    <property type="entry name" value="HTH_ArsR_DNA-bd_dom"/>
</dbReference>
<dbReference type="InterPro" id="IPR036390">
    <property type="entry name" value="WH_DNA-bd_sf"/>
</dbReference>
<sequence>MVMKESKADLLLHPVRMRIIQTMASHGSQTVQKIAERLPDIPQATLYRHLNKLLKGGILTIVEQRQIRGAIEKVYALEAQGANLTPEDMANASRDDHMKYFTTFLAVLMGDYGRYLAQNQLDMIKDGVMYRQANMHLTDEEFQEFLQDLVAVYKKAMDKKPGEGRRARNVSTIIIPAPDK</sequence>
<dbReference type="STRING" id="649747.HMPREF0083_05766"/>
<gene>
    <name evidence="3" type="ORF">HMPREF0083_05766</name>
</gene>
<dbReference type="PATRIC" id="fig|649747.3.peg.5173"/>
<organism evidence="3 4">
    <name type="scientific">Aneurinibacillus aneurinilyticus ATCC 12856</name>
    <dbReference type="NCBI Taxonomy" id="649747"/>
    <lineage>
        <taxon>Bacteria</taxon>
        <taxon>Bacillati</taxon>
        <taxon>Bacillota</taxon>
        <taxon>Bacilli</taxon>
        <taxon>Bacillales</taxon>
        <taxon>Paenibacillaceae</taxon>
        <taxon>Aneurinibacillus group</taxon>
        <taxon>Aneurinibacillus</taxon>
    </lineage>
</organism>
<dbReference type="GO" id="GO:0003700">
    <property type="term" value="F:DNA-binding transcription factor activity"/>
    <property type="evidence" value="ECO:0007669"/>
    <property type="project" value="InterPro"/>
</dbReference>
<dbReference type="SMART" id="SM00418">
    <property type="entry name" value="HTH_ARSR"/>
    <property type="match status" value="1"/>
</dbReference>
<dbReference type="AlphaFoldDB" id="U1WSG5"/>
<evidence type="ECO:0000256" key="1">
    <source>
        <dbReference type="ARBA" id="ARBA00023125"/>
    </source>
</evidence>
<protein>
    <submittedName>
        <fullName evidence="3">Transcriptional regulator, ArsR family</fullName>
    </submittedName>
</protein>
<dbReference type="EMBL" id="AWSJ01000362">
    <property type="protein sequence ID" value="ERI05193.1"/>
    <property type="molecule type" value="Genomic_DNA"/>
</dbReference>
<evidence type="ECO:0000313" key="3">
    <source>
        <dbReference type="EMBL" id="ERI05193.1"/>
    </source>
</evidence>
<dbReference type="SUPFAM" id="SSF46785">
    <property type="entry name" value="Winged helix' DNA-binding domain"/>
    <property type="match status" value="1"/>
</dbReference>
<dbReference type="Gene3D" id="6.10.140.2180">
    <property type="match status" value="1"/>
</dbReference>
<name>U1WSG5_ANEAE</name>
<dbReference type="InterPro" id="IPR011991">
    <property type="entry name" value="ArsR-like_HTH"/>
</dbReference>